<keyword evidence="1" id="KW-1133">Transmembrane helix</keyword>
<dbReference type="EMBL" id="BMFV01000034">
    <property type="protein sequence ID" value="GGH86729.1"/>
    <property type="molecule type" value="Genomic_DNA"/>
</dbReference>
<dbReference type="RefSeq" id="WP_188498691.1">
    <property type="nucleotide sequence ID" value="NZ_BMFV01000034.1"/>
</dbReference>
<dbReference type="AlphaFoldDB" id="A0A8J2ZZK7"/>
<organism evidence="2 3">
    <name type="scientific">Pullulanibacillus pueri</name>
    <dbReference type="NCBI Taxonomy" id="1437324"/>
    <lineage>
        <taxon>Bacteria</taxon>
        <taxon>Bacillati</taxon>
        <taxon>Bacillota</taxon>
        <taxon>Bacilli</taxon>
        <taxon>Bacillales</taxon>
        <taxon>Sporolactobacillaceae</taxon>
        <taxon>Pullulanibacillus</taxon>
    </lineage>
</organism>
<dbReference type="Pfam" id="PF14034">
    <property type="entry name" value="Spore_YtrH"/>
    <property type="match status" value="1"/>
</dbReference>
<comment type="caution">
    <text evidence="2">The sequence shown here is derived from an EMBL/GenBank/DDBJ whole genome shotgun (WGS) entry which is preliminary data.</text>
</comment>
<accession>A0A8J2ZZK7</accession>
<name>A0A8J2ZZK7_9BACL</name>
<evidence type="ECO:0000313" key="2">
    <source>
        <dbReference type="EMBL" id="GGH86729.1"/>
    </source>
</evidence>
<evidence type="ECO:0000256" key="1">
    <source>
        <dbReference type="SAM" id="Phobius"/>
    </source>
</evidence>
<reference evidence="2" key="2">
    <citation type="submission" date="2020-09" db="EMBL/GenBank/DDBJ databases">
        <authorList>
            <person name="Sun Q."/>
            <person name="Zhou Y."/>
        </authorList>
    </citation>
    <scope>NUCLEOTIDE SEQUENCE</scope>
    <source>
        <strain evidence="2">CGMCC 1.12777</strain>
    </source>
</reference>
<evidence type="ECO:0000313" key="3">
    <source>
        <dbReference type="Proteomes" id="UP000656813"/>
    </source>
</evidence>
<gene>
    <name evidence="2" type="ORF">GCM10007096_35110</name>
</gene>
<proteinExistence type="predicted"/>
<feature type="transmembrane region" description="Helical" evidence="1">
    <location>
        <begin position="85"/>
        <end position="105"/>
    </location>
</feature>
<keyword evidence="3" id="KW-1185">Reference proteome</keyword>
<dbReference type="Proteomes" id="UP000656813">
    <property type="component" value="Unassembled WGS sequence"/>
</dbReference>
<feature type="transmembrane region" description="Helical" evidence="1">
    <location>
        <begin position="12"/>
        <end position="35"/>
    </location>
</feature>
<protein>
    <submittedName>
        <fullName evidence="2">Sporulation protein</fullName>
    </submittedName>
</protein>
<reference evidence="2" key="1">
    <citation type="journal article" date="2014" name="Int. J. Syst. Evol. Microbiol.">
        <title>Complete genome sequence of Corynebacterium casei LMG S-19264T (=DSM 44701T), isolated from a smear-ripened cheese.</title>
        <authorList>
            <consortium name="US DOE Joint Genome Institute (JGI-PGF)"/>
            <person name="Walter F."/>
            <person name="Albersmeier A."/>
            <person name="Kalinowski J."/>
            <person name="Ruckert C."/>
        </authorList>
    </citation>
    <scope>NUCLEOTIDE SEQUENCE</scope>
    <source>
        <strain evidence="2">CGMCC 1.12777</strain>
    </source>
</reference>
<sequence length="109" mass="11712">MDFREFASSAIMNFLIAMGLLIGGCLLSGIGAMFVSKPPLFTMNEFADKLKIWAIVAAIGGTFDTIDDLENSFFGGAPGELVKHLLLIGSAMTGAHTASLIIHWITQEY</sequence>
<dbReference type="InterPro" id="IPR025689">
    <property type="entry name" value="Spore_YtrH"/>
</dbReference>
<dbReference type="PROSITE" id="PS51257">
    <property type="entry name" value="PROKAR_LIPOPROTEIN"/>
    <property type="match status" value="1"/>
</dbReference>
<keyword evidence="1" id="KW-0472">Membrane</keyword>
<keyword evidence="1" id="KW-0812">Transmembrane</keyword>